<evidence type="ECO:0000256" key="1">
    <source>
        <dbReference type="ARBA" id="ARBA00004147"/>
    </source>
</evidence>
<evidence type="ECO:0000313" key="5">
    <source>
        <dbReference type="Proteomes" id="UP000501873"/>
    </source>
</evidence>
<keyword evidence="5" id="KW-1185">Reference proteome</keyword>
<proteinExistence type="predicted"/>
<dbReference type="KEGG" id="vg:80090817"/>
<keyword evidence="3" id="KW-1048">Host nucleus</keyword>
<reference evidence="4 5" key="1">
    <citation type="submission" date="2020-02" db="EMBL/GenBank/DDBJ databases">
        <authorList>
            <person name="Nakashima L.G."/>
            <person name="Cayabyab B.C.A.M.I.L.L."/>
            <person name="Fett S.N."/>
            <person name="Liu H."/>
            <person name="Rahman M.U."/>
            <person name="Tse V.Y."/>
            <person name="Vargas A.S."/>
            <person name="Torres C."/>
            <person name="Kapinos A."/>
            <person name="Freise A.C."/>
            <person name="Reddi K."/>
            <person name="Moberg-Parker J."/>
            <person name="Garlena R.A."/>
            <person name="Russell D.A."/>
            <person name="Pope W.H."/>
            <person name="Jacobs-Sera D."/>
            <person name="Hatfull G.F."/>
        </authorList>
    </citation>
    <scope>NUCLEOTIDE SEQUENCE [LARGE SCALE GENOMIC DNA]</scope>
</reference>
<comment type="subcellular location">
    <subcellularLocation>
        <location evidence="1">Host nucleus</location>
    </subcellularLocation>
</comment>
<gene>
    <name evidence="4" type="primary">1</name>
    <name evidence="4" type="ORF">SEA_WHYTU_1</name>
</gene>
<name>A0A6G8R2P5_9CAUD</name>
<organism evidence="4 5">
    <name type="scientific">Arthrobacter phage Whytu</name>
    <dbReference type="NCBI Taxonomy" id="2713260"/>
    <lineage>
        <taxon>Viruses</taxon>
        <taxon>Duplodnaviria</taxon>
        <taxon>Heunggongvirae</taxon>
        <taxon>Uroviricota</taxon>
        <taxon>Caudoviricetes</taxon>
        <taxon>Whytuvirus</taxon>
        <taxon>Whytuvirus whytu</taxon>
    </lineage>
</organism>
<dbReference type="EMBL" id="MT024870">
    <property type="protein sequence ID" value="QIN94470.1"/>
    <property type="molecule type" value="Genomic_DNA"/>
</dbReference>
<protein>
    <recommendedName>
        <fullName evidence="2">Replication-associated protein</fullName>
    </recommendedName>
</protein>
<dbReference type="RefSeq" id="YP_010761545.1">
    <property type="nucleotide sequence ID" value="NC_073599.1"/>
</dbReference>
<evidence type="ECO:0000256" key="3">
    <source>
        <dbReference type="ARBA" id="ARBA00022562"/>
    </source>
</evidence>
<dbReference type="Proteomes" id="UP000501873">
    <property type="component" value="Segment"/>
</dbReference>
<sequence length="561" mass="61016">METLERVYWDHTRDRLVGPPGGPLTISKSRPRFMSEVPTDTDITNAEIGIRMLGLTLFPQGRDVAAVMEAKSTEVDMLTGRPAPLYAHCTVQEPRRSSKTTAIQAVYLGRCETIPGHRVVQTAQDGTRASGFFMNMVRMLERVTPEPADRNWKVYKSTGREYLEWSNGSRWWVVPPDPAAFRGEAADDIWFDEGGEFKPETAKELRNGVLALMDTRSDAQITISGTPGIVRAGMFWEDLEAARKDPNALGIVDYSAADNDLLVLPDGTPNEDLWWLRHPGLACGLTTIKKMRERWEKLGPVGFGQEYLCIWSSDNTISALDPVQWVDTTTEPVPFAGQDFDLTFDCHIQGAFSAIVATWLDAAGEVHAQVMDYRPGIDWVAAELARANRAHPKVKINYDAIGNNSAVAMSLQRIPGFKINALRPVSMRDAAAGAALVSSGLANGTWHHALSPALDAAAQNVTWRYSGESRLFGRKSANVCVAAVVAASIGTAMTTGRRRRKTGSLPSPILGDGVRLADVPVPTPEDPFPDGFGTPDDPVGNEVVAGTPANRLRALVAAGGL</sequence>
<evidence type="ECO:0000256" key="2">
    <source>
        <dbReference type="ARBA" id="ARBA00014531"/>
    </source>
</evidence>
<dbReference type="Gene3D" id="3.40.50.300">
    <property type="entry name" value="P-loop containing nucleotide triphosphate hydrolases"/>
    <property type="match status" value="1"/>
</dbReference>
<dbReference type="GeneID" id="80090817"/>
<dbReference type="InterPro" id="IPR027417">
    <property type="entry name" value="P-loop_NTPase"/>
</dbReference>
<evidence type="ECO:0000313" key="4">
    <source>
        <dbReference type="EMBL" id="QIN94470.1"/>
    </source>
</evidence>
<accession>A0A6G8R2P5</accession>